<organism evidence="1 2">
    <name type="scientific">Oryza meyeriana var. granulata</name>
    <dbReference type="NCBI Taxonomy" id="110450"/>
    <lineage>
        <taxon>Eukaryota</taxon>
        <taxon>Viridiplantae</taxon>
        <taxon>Streptophyta</taxon>
        <taxon>Embryophyta</taxon>
        <taxon>Tracheophyta</taxon>
        <taxon>Spermatophyta</taxon>
        <taxon>Magnoliopsida</taxon>
        <taxon>Liliopsida</taxon>
        <taxon>Poales</taxon>
        <taxon>Poaceae</taxon>
        <taxon>BOP clade</taxon>
        <taxon>Oryzoideae</taxon>
        <taxon>Oryzeae</taxon>
        <taxon>Oryzinae</taxon>
        <taxon>Oryza</taxon>
        <taxon>Oryza meyeriana</taxon>
    </lineage>
</organism>
<accession>A0A6G1D2B5</accession>
<comment type="caution">
    <text evidence="1">The sequence shown here is derived from an EMBL/GenBank/DDBJ whole genome shotgun (WGS) entry which is preliminary data.</text>
</comment>
<evidence type="ECO:0000313" key="2">
    <source>
        <dbReference type="Proteomes" id="UP000479710"/>
    </source>
</evidence>
<reference evidence="1 2" key="1">
    <citation type="submission" date="2019-11" db="EMBL/GenBank/DDBJ databases">
        <title>Whole genome sequence of Oryza granulata.</title>
        <authorList>
            <person name="Li W."/>
        </authorList>
    </citation>
    <scope>NUCLEOTIDE SEQUENCE [LARGE SCALE GENOMIC DNA]</scope>
    <source>
        <strain evidence="2">cv. Menghai</strain>
        <tissue evidence="1">Leaf</tissue>
    </source>
</reference>
<keyword evidence="2" id="KW-1185">Reference proteome</keyword>
<sequence>MAGRAPLPMEEKRHIYYFYDTKADSFSRYDSTKRRRSDHMTPDVMGEFRCFKDEMELVERINFGNEDEGRMKIFMNTNGGKIWM</sequence>
<evidence type="ECO:0000313" key="1">
    <source>
        <dbReference type="EMBL" id="KAF0906264.1"/>
    </source>
</evidence>
<dbReference type="EMBL" id="SPHZ02000007">
    <property type="protein sequence ID" value="KAF0906264.1"/>
    <property type="molecule type" value="Genomic_DNA"/>
</dbReference>
<proteinExistence type="predicted"/>
<protein>
    <submittedName>
        <fullName evidence="1">Uncharacterized protein</fullName>
    </submittedName>
</protein>
<dbReference type="Proteomes" id="UP000479710">
    <property type="component" value="Unassembled WGS sequence"/>
</dbReference>
<gene>
    <name evidence="1" type="ORF">E2562_009641</name>
</gene>
<name>A0A6G1D2B5_9ORYZ</name>
<dbReference type="AlphaFoldDB" id="A0A6G1D2B5"/>